<dbReference type="Proteomes" id="UP000252519">
    <property type="component" value="Unassembled WGS sequence"/>
</dbReference>
<evidence type="ECO:0000256" key="1">
    <source>
        <dbReference type="SAM" id="MobiDB-lite"/>
    </source>
</evidence>
<dbReference type="STRING" id="29170.A0A368FSP4"/>
<evidence type="ECO:0000313" key="3">
    <source>
        <dbReference type="Proteomes" id="UP000252519"/>
    </source>
</evidence>
<accession>A0A368FSP4</accession>
<name>A0A368FSP4_ANCCA</name>
<dbReference type="EMBL" id="JOJR01000772">
    <property type="protein sequence ID" value="RCN34508.1"/>
    <property type="molecule type" value="Genomic_DNA"/>
</dbReference>
<evidence type="ECO:0000313" key="2">
    <source>
        <dbReference type="EMBL" id="RCN34508.1"/>
    </source>
</evidence>
<dbReference type="AlphaFoldDB" id="A0A368FSP4"/>
<gene>
    <name evidence="2" type="ORF">ANCCAN_19647</name>
</gene>
<feature type="compositionally biased region" description="Polar residues" evidence="1">
    <location>
        <begin position="7"/>
        <end position="17"/>
    </location>
</feature>
<proteinExistence type="predicted"/>
<feature type="region of interest" description="Disordered" evidence="1">
    <location>
        <begin position="1"/>
        <end position="23"/>
    </location>
</feature>
<protein>
    <submittedName>
        <fullName evidence="2">Uncharacterized protein</fullName>
    </submittedName>
</protein>
<comment type="caution">
    <text evidence="2">The sequence shown here is derived from an EMBL/GenBank/DDBJ whole genome shotgun (WGS) entry which is preliminary data.</text>
</comment>
<reference evidence="2 3" key="1">
    <citation type="submission" date="2014-10" db="EMBL/GenBank/DDBJ databases">
        <title>Draft genome of the hookworm Ancylostoma caninum.</title>
        <authorList>
            <person name="Mitreva M."/>
        </authorList>
    </citation>
    <scope>NUCLEOTIDE SEQUENCE [LARGE SCALE GENOMIC DNA]</scope>
    <source>
        <strain evidence="2 3">Baltimore</strain>
    </source>
</reference>
<sequence>MTDPSVCFSSTSVTPRNGTKGEIADENGQLQDSHEHLRELSARALNGMSALDFRDRMLSSLRTYKAMSTLDYGTRPVFQPYLRRNLLYLMAFADRIVPSYTFGEDEPPLLWPWKPVGNVVRRSVAERQARLRDIIDVLISRNAIEEKVRKCENVRDFRFSVGTLATFKRTMDVQTLYRCLAYRKHLRARGVSAPSFTRKRAEPPNGNILEDRVRQAALSEDSATLSFRMVFHNFLEGERLAKVQVYTVQQRGNVFGRVERLPSATFTVSVNAPMQPVAIDVPAISSDSLLRVYVIVRVDVTNNLKGIRVDGHALRNLPSRIMRSSSTNRDDKIVFEHTLLGTRCLYRTDAPWSEGGFIVGENNVTLIEQEKLTTDISCPLIVSELEYWSKVSQFQ</sequence>
<keyword evidence="3" id="KW-1185">Reference proteome</keyword>
<dbReference type="OrthoDB" id="166746at2759"/>
<organism evidence="2 3">
    <name type="scientific">Ancylostoma caninum</name>
    <name type="common">Dog hookworm</name>
    <dbReference type="NCBI Taxonomy" id="29170"/>
    <lineage>
        <taxon>Eukaryota</taxon>
        <taxon>Metazoa</taxon>
        <taxon>Ecdysozoa</taxon>
        <taxon>Nematoda</taxon>
        <taxon>Chromadorea</taxon>
        <taxon>Rhabditida</taxon>
        <taxon>Rhabditina</taxon>
        <taxon>Rhabditomorpha</taxon>
        <taxon>Strongyloidea</taxon>
        <taxon>Ancylostomatidae</taxon>
        <taxon>Ancylostomatinae</taxon>
        <taxon>Ancylostoma</taxon>
    </lineage>
</organism>